<dbReference type="Proteomes" id="UP000288859">
    <property type="component" value="Unassembled WGS sequence"/>
</dbReference>
<dbReference type="GO" id="GO:0020037">
    <property type="term" value="F:heme binding"/>
    <property type="evidence" value="ECO:0007669"/>
    <property type="project" value="InterPro"/>
</dbReference>
<dbReference type="GO" id="GO:0005506">
    <property type="term" value="F:iron ion binding"/>
    <property type="evidence" value="ECO:0007669"/>
    <property type="project" value="InterPro"/>
</dbReference>
<accession>A0A438MTP7</accession>
<dbReference type="InterPro" id="IPR001128">
    <property type="entry name" value="Cyt_P450"/>
</dbReference>
<dbReference type="InterPro" id="IPR050121">
    <property type="entry name" value="Cytochrome_P450_monoxygenase"/>
</dbReference>
<evidence type="ECO:0000256" key="3">
    <source>
        <dbReference type="ARBA" id="ARBA00022723"/>
    </source>
</evidence>
<dbReference type="InterPro" id="IPR036396">
    <property type="entry name" value="Cyt_P450_sf"/>
</dbReference>
<keyword evidence="7" id="KW-0503">Monooxygenase</keyword>
<dbReference type="GO" id="GO:0016705">
    <property type="term" value="F:oxidoreductase activity, acting on paired donors, with incorporation or reduction of molecular oxygen"/>
    <property type="evidence" value="ECO:0007669"/>
    <property type="project" value="InterPro"/>
</dbReference>
<dbReference type="PRINTS" id="PR00463">
    <property type="entry name" value="EP450I"/>
</dbReference>
<keyword evidence="5 6" id="KW-0408">Iron</keyword>
<evidence type="ECO:0000256" key="6">
    <source>
        <dbReference type="PIRSR" id="PIRSR602401-1"/>
    </source>
</evidence>
<reference evidence="9 10" key="1">
    <citation type="submission" date="2017-03" db="EMBL/GenBank/DDBJ databases">
        <title>Genomes of endolithic fungi from Antarctica.</title>
        <authorList>
            <person name="Coleine C."/>
            <person name="Masonjones S."/>
            <person name="Stajich J.E."/>
        </authorList>
    </citation>
    <scope>NUCLEOTIDE SEQUENCE [LARGE SCALE GENOMIC DNA]</scope>
    <source>
        <strain evidence="9 10">CCFEE 6314</strain>
    </source>
</reference>
<evidence type="ECO:0000256" key="1">
    <source>
        <dbReference type="ARBA" id="ARBA00001971"/>
    </source>
</evidence>
<keyword evidence="3 6" id="KW-0479">Metal-binding</keyword>
<comment type="caution">
    <text evidence="9">The sequence shown here is derived from an EMBL/GenBank/DDBJ whole genome shotgun (WGS) entry which is preliminary data.</text>
</comment>
<comment type="cofactor">
    <cofactor evidence="1 6">
        <name>heme</name>
        <dbReference type="ChEBI" id="CHEBI:30413"/>
    </cofactor>
</comment>
<dbReference type="AlphaFoldDB" id="A0A438MTP7"/>
<evidence type="ECO:0000256" key="8">
    <source>
        <dbReference type="SAM" id="Phobius"/>
    </source>
</evidence>
<evidence type="ECO:0000256" key="4">
    <source>
        <dbReference type="ARBA" id="ARBA00023002"/>
    </source>
</evidence>
<keyword evidence="8" id="KW-1133">Transmembrane helix</keyword>
<name>A0A438MTP7_EXOME</name>
<dbReference type="PANTHER" id="PTHR24305">
    <property type="entry name" value="CYTOCHROME P450"/>
    <property type="match status" value="1"/>
</dbReference>
<dbReference type="InterPro" id="IPR002401">
    <property type="entry name" value="Cyt_P450_E_grp-I"/>
</dbReference>
<sequence length="468" mass="52367">MLTFGLQDGQRVAAMAILTAVSAIIWILYKGFKGPLSSLPGPWYTRFTDIVLKYNVFSGRRVHYIHALHHKYGSVVRISPDEVEVSDLAAYREVHRIGSGFVKSPWYDRATPGMESNVFVMTNVQEHAARRRLLARPFSRTSLLTNFQELVTERAKLAVQRIKQEAASNGVCDVMKWWTLMTSDVIMEVAFGEKAGLIEAGEKNAYIHDLEQAEISFALQGEFPRLYKLLKTISPKTYGPIEQSLTNVIAKANASAQKAKEGKLTRHNILSGMIESSRQEGTIVTDFALGSQASALIIAGAGTTTTTLTYATWAMLTYPDVRRKLEDEVLGLEEGFDDAILEKLPYLDAFVTEVLRLYGSAPGALPRTTPLHGIRDPERFDPDRFYHKSLTPDQKYAFTPFGGGTRVCLGIHLAYMELRHGIAEFVRECRHLRLSKLTTPESMEMENFFLIAPKGHCLMVEDIGEAKV</sequence>
<feature type="binding site" description="axial binding residue" evidence="6">
    <location>
        <position position="408"/>
    </location>
    <ligand>
        <name>heme</name>
        <dbReference type="ChEBI" id="CHEBI:30413"/>
    </ligand>
    <ligandPart>
        <name>Fe</name>
        <dbReference type="ChEBI" id="CHEBI:18248"/>
    </ligandPart>
</feature>
<dbReference type="Gene3D" id="1.10.630.10">
    <property type="entry name" value="Cytochrome P450"/>
    <property type="match status" value="1"/>
</dbReference>
<comment type="similarity">
    <text evidence="2 7">Belongs to the cytochrome P450 family.</text>
</comment>
<feature type="transmembrane region" description="Helical" evidence="8">
    <location>
        <begin position="12"/>
        <end position="29"/>
    </location>
</feature>
<keyword evidence="4 7" id="KW-0560">Oxidoreductase</keyword>
<dbReference type="InterPro" id="IPR017972">
    <property type="entry name" value="Cyt_P450_CS"/>
</dbReference>
<dbReference type="VEuPathDB" id="FungiDB:PV10_02581"/>
<keyword evidence="6 7" id="KW-0349">Heme</keyword>
<keyword evidence="8" id="KW-0812">Transmembrane</keyword>
<protein>
    <submittedName>
        <fullName evidence="9">Uncharacterized protein</fullName>
    </submittedName>
</protein>
<dbReference type="PRINTS" id="PR00385">
    <property type="entry name" value="P450"/>
</dbReference>
<dbReference type="EMBL" id="NAJM01000052">
    <property type="protein sequence ID" value="RVX67075.1"/>
    <property type="molecule type" value="Genomic_DNA"/>
</dbReference>
<dbReference type="PROSITE" id="PS00086">
    <property type="entry name" value="CYTOCHROME_P450"/>
    <property type="match status" value="1"/>
</dbReference>
<evidence type="ECO:0000313" key="10">
    <source>
        <dbReference type="Proteomes" id="UP000288859"/>
    </source>
</evidence>
<evidence type="ECO:0000256" key="2">
    <source>
        <dbReference type="ARBA" id="ARBA00010617"/>
    </source>
</evidence>
<evidence type="ECO:0000256" key="7">
    <source>
        <dbReference type="RuleBase" id="RU000461"/>
    </source>
</evidence>
<keyword evidence="8" id="KW-0472">Membrane</keyword>
<evidence type="ECO:0000256" key="5">
    <source>
        <dbReference type="ARBA" id="ARBA00023004"/>
    </source>
</evidence>
<dbReference type="PANTHER" id="PTHR24305:SF96">
    <property type="entry name" value="CYTOCHROME P450 MONOOXYGENASE STCB-RELATED"/>
    <property type="match status" value="1"/>
</dbReference>
<dbReference type="OrthoDB" id="1470350at2759"/>
<gene>
    <name evidence="9" type="ORF">B0A52_08318</name>
</gene>
<dbReference type="SUPFAM" id="SSF48264">
    <property type="entry name" value="Cytochrome P450"/>
    <property type="match status" value="1"/>
</dbReference>
<evidence type="ECO:0000313" key="9">
    <source>
        <dbReference type="EMBL" id="RVX67075.1"/>
    </source>
</evidence>
<organism evidence="9 10">
    <name type="scientific">Exophiala mesophila</name>
    <name type="common">Black yeast-like fungus</name>
    <dbReference type="NCBI Taxonomy" id="212818"/>
    <lineage>
        <taxon>Eukaryota</taxon>
        <taxon>Fungi</taxon>
        <taxon>Dikarya</taxon>
        <taxon>Ascomycota</taxon>
        <taxon>Pezizomycotina</taxon>
        <taxon>Eurotiomycetes</taxon>
        <taxon>Chaetothyriomycetidae</taxon>
        <taxon>Chaetothyriales</taxon>
        <taxon>Herpotrichiellaceae</taxon>
        <taxon>Exophiala</taxon>
    </lineage>
</organism>
<dbReference type="Pfam" id="PF00067">
    <property type="entry name" value="p450"/>
    <property type="match status" value="2"/>
</dbReference>
<proteinExistence type="inferred from homology"/>
<dbReference type="GO" id="GO:0004497">
    <property type="term" value="F:monooxygenase activity"/>
    <property type="evidence" value="ECO:0007669"/>
    <property type="project" value="UniProtKB-KW"/>
</dbReference>